<organism evidence="2 3">
    <name type="scientific">Xenorhabdus hominickii</name>
    <dbReference type="NCBI Taxonomy" id="351679"/>
    <lineage>
        <taxon>Bacteria</taxon>
        <taxon>Pseudomonadati</taxon>
        <taxon>Pseudomonadota</taxon>
        <taxon>Gammaproteobacteria</taxon>
        <taxon>Enterobacterales</taxon>
        <taxon>Morganellaceae</taxon>
        <taxon>Xenorhabdus</taxon>
    </lineage>
</organism>
<feature type="compositionally biased region" description="Polar residues" evidence="1">
    <location>
        <begin position="85"/>
        <end position="99"/>
    </location>
</feature>
<reference evidence="2 3" key="1">
    <citation type="journal article" date="2017" name="Nat. Microbiol.">
        <title>Natural product diversity associated with the nematode symbionts Photorhabdus and Xenorhabdus.</title>
        <authorList>
            <person name="Tobias N.J."/>
            <person name="Wolff H."/>
            <person name="Djahanschiri B."/>
            <person name="Grundmann F."/>
            <person name="Kronenwerth M."/>
            <person name="Shi Y.M."/>
            <person name="Simonyi S."/>
            <person name="Grun P."/>
            <person name="Shapiro-Ilan D."/>
            <person name="Pidot S.J."/>
            <person name="Stinear T.P."/>
            <person name="Ebersberger I."/>
            <person name="Bode H.B."/>
        </authorList>
    </citation>
    <scope>NUCLEOTIDE SEQUENCE [LARGE SCALE GENOMIC DNA]</scope>
    <source>
        <strain evidence="2 3">DSM 17903</strain>
    </source>
</reference>
<dbReference type="EMBL" id="NJAI01000089">
    <property type="protein sequence ID" value="PHM48113.1"/>
    <property type="molecule type" value="Genomic_DNA"/>
</dbReference>
<proteinExistence type="predicted"/>
<sequence>MYNQWGLHILLTESGITVEAQGQPVTVNNASKVTVNAATEVWLNTPVLKVTGDVIDNCNANSTTMKQLRDTYNEHTHPVPGVRSGDSTVTSQTTGATVK</sequence>
<name>A0A2G0PMC1_XENHO</name>
<protein>
    <submittedName>
        <fullName evidence="2">Baseplate assembly protein</fullName>
    </submittedName>
</protein>
<feature type="region of interest" description="Disordered" evidence="1">
    <location>
        <begin position="74"/>
        <end position="99"/>
    </location>
</feature>
<evidence type="ECO:0000313" key="2">
    <source>
        <dbReference type="EMBL" id="PHM48113.1"/>
    </source>
</evidence>
<dbReference type="AlphaFoldDB" id="A0A2G0PMC1"/>
<evidence type="ECO:0000313" key="3">
    <source>
        <dbReference type="Proteomes" id="UP000225433"/>
    </source>
</evidence>
<accession>A0A2G0PMC1</accession>
<comment type="caution">
    <text evidence="2">The sequence shown here is derived from an EMBL/GenBank/DDBJ whole genome shotgun (WGS) entry which is preliminary data.</text>
</comment>
<evidence type="ECO:0000256" key="1">
    <source>
        <dbReference type="SAM" id="MobiDB-lite"/>
    </source>
</evidence>
<dbReference type="Proteomes" id="UP000225433">
    <property type="component" value="Unassembled WGS sequence"/>
</dbReference>
<gene>
    <name evidence="2" type="ORF">Xhom_05040</name>
</gene>
<dbReference type="STRING" id="351679.A9255_07750"/>